<evidence type="ECO:0000313" key="3">
    <source>
        <dbReference type="Proteomes" id="UP000240325"/>
    </source>
</evidence>
<evidence type="ECO:0000259" key="1">
    <source>
        <dbReference type="Pfam" id="PF01755"/>
    </source>
</evidence>
<accession>A0A2H4UUS4</accession>
<sequence>MNNIGNIPIYWINLNRSIDRKDFMESQFEKYKIPYTCRIEAVDGNNLNSTNYDLFHSTKIKKLNIYEIACTLSHIKALTKCYKDGHEYCIIMEDDCDFRYLEFHEKTIIELFNLNNDDIDVIQLITTMNACDLINIKKQLNNQSIIKGYKWNTGAYFIKRNAIKKILDLNCELTEADHYVYNYVNTFYTTIPYFRIGLLYDTLVHETESKHDKLIKWNTKFWDNYFYNDKK</sequence>
<protein>
    <submittedName>
        <fullName evidence="2">Glycosyltransferase</fullName>
    </submittedName>
</protein>
<gene>
    <name evidence="2" type="ORF">BMW23_0552</name>
</gene>
<dbReference type="InterPro" id="IPR002654">
    <property type="entry name" value="Glyco_trans_25"/>
</dbReference>
<proteinExistence type="predicted"/>
<organism evidence="2">
    <name type="scientific">Bodo saltans virus</name>
    <dbReference type="NCBI Taxonomy" id="2024608"/>
    <lineage>
        <taxon>Viruses</taxon>
        <taxon>Varidnaviria</taxon>
        <taxon>Bamfordvirae</taxon>
        <taxon>Nucleocytoviricota</taxon>
        <taxon>Megaviricetes</taxon>
        <taxon>Imitervirales</taxon>
        <taxon>Mimiviridae</taxon>
        <taxon>Klosneuvirinae</taxon>
        <taxon>Theiavirus</taxon>
        <taxon>Theiavirus salishense</taxon>
    </lineage>
</organism>
<feature type="domain" description="Glycosyl transferase family 25" evidence="1">
    <location>
        <begin position="7"/>
        <end position="176"/>
    </location>
</feature>
<dbReference type="EMBL" id="MF782455">
    <property type="protein sequence ID" value="ATZ80599.1"/>
    <property type="molecule type" value="Genomic_DNA"/>
</dbReference>
<dbReference type="CDD" id="cd06532">
    <property type="entry name" value="Glyco_transf_25"/>
    <property type="match status" value="1"/>
</dbReference>
<reference evidence="2" key="1">
    <citation type="journal article" date="2017" name="Elife">
        <title>The kinetoplastid-infecting Bodo saltans virus (BsV), a window into the most abundant giant viruses in the sea.</title>
        <authorList>
            <person name="Deeg C.M."/>
            <person name="Chow C.-E.T."/>
            <person name="Suttle C.A."/>
        </authorList>
    </citation>
    <scope>NUCLEOTIDE SEQUENCE</scope>
    <source>
        <strain evidence="2">NG1</strain>
    </source>
</reference>
<dbReference type="Proteomes" id="UP000240325">
    <property type="component" value="Segment"/>
</dbReference>
<evidence type="ECO:0000313" key="2">
    <source>
        <dbReference type="EMBL" id="ATZ80599.1"/>
    </source>
</evidence>
<keyword evidence="3" id="KW-1185">Reference proteome</keyword>
<dbReference type="Pfam" id="PF01755">
    <property type="entry name" value="Glyco_transf_25"/>
    <property type="match status" value="1"/>
</dbReference>
<name>A0A2H4UUS4_9VIRU</name>